<sequence>MVKKLNAVCALLALATASWAAAPMRAIEDKAWRTTIPAWSLSKSEDRDSALYPEYNLSVPIDHFHNDSLYEPHSDGMFDLRYWFDATYYKEGGPVIILQSGETSGVGRLPFLQKGLLHQLAVATNGIGVVIEHRYYGTSLPVSNLSTEAMRFLTTDQAMADQAYFAKNVVFAGLEDKDLTAPNVAYITYGGSYAGAFVAFLRKLYPDVFWGAISSSGVTEAIWDYWAYFEPVRVYADQECIAYQQKIIHVVDNILIGKNNSDTTSILKGAFGLPNVTYDNDFAAVLSNGINRWQGRNWDPELNDGTFDTYCGNLTSKEVIYSQPEGLKGTVEDLIKIGGYEFEVANLTTPILNMIGWLADYTVDACQGDQDSYFSQHNETFYAQDGIDQKWRSWPFQYCTQWGYLQTGSGSPEDTLPLISRTSDLEYNSLICKYAFNITTPPDVEAINKYGGFDISYPRLAIIDGEQDPWRPATPHASPFNTTALNRTDSISEPFKLIAGAVHHWDENGLFPNETVNHPPHLLPPLPVRDAQKEELAFVLEWMQEWREEVLSRRHKQQEKEVMELRRR</sequence>
<dbReference type="OrthoDB" id="1735038at2759"/>
<organism evidence="7 8">
    <name type="scientific">Marssonina brunnea f. sp. multigermtubi (strain MB_m1)</name>
    <name type="common">Marssonina leaf spot fungus</name>
    <dbReference type="NCBI Taxonomy" id="1072389"/>
    <lineage>
        <taxon>Eukaryota</taxon>
        <taxon>Fungi</taxon>
        <taxon>Dikarya</taxon>
        <taxon>Ascomycota</taxon>
        <taxon>Pezizomycotina</taxon>
        <taxon>Leotiomycetes</taxon>
        <taxon>Helotiales</taxon>
        <taxon>Drepanopezizaceae</taxon>
        <taxon>Drepanopeziza</taxon>
    </lineage>
</organism>
<evidence type="ECO:0000256" key="4">
    <source>
        <dbReference type="ARBA" id="ARBA00022801"/>
    </source>
</evidence>
<dbReference type="Proteomes" id="UP000006753">
    <property type="component" value="Unassembled WGS sequence"/>
</dbReference>
<dbReference type="InterPro" id="IPR008758">
    <property type="entry name" value="Peptidase_S28"/>
</dbReference>
<keyword evidence="7" id="KW-0121">Carboxypeptidase</keyword>
<dbReference type="PANTHER" id="PTHR11010:SF117">
    <property type="entry name" value="SERINE PROTEASE 16"/>
    <property type="match status" value="1"/>
</dbReference>
<dbReference type="SUPFAM" id="SSF53474">
    <property type="entry name" value="alpha/beta-Hydrolases"/>
    <property type="match status" value="1"/>
</dbReference>
<evidence type="ECO:0000256" key="3">
    <source>
        <dbReference type="ARBA" id="ARBA00022729"/>
    </source>
</evidence>
<dbReference type="FunFam" id="3.40.50.1820:FF:000251">
    <property type="entry name" value="Extracelular serine carboxypeptidase, putative"/>
    <property type="match status" value="1"/>
</dbReference>
<feature type="chain" id="PRO_5003853156" evidence="6">
    <location>
        <begin position="21"/>
        <end position="568"/>
    </location>
</feature>
<dbReference type="Gene3D" id="3.40.50.1820">
    <property type="entry name" value="alpha/beta hydrolase"/>
    <property type="match status" value="2"/>
</dbReference>
<name>K1WY88_MARBU</name>
<evidence type="ECO:0000256" key="2">
    <source>
        <dbReference type="ARBA" id="ARBA00022670"/>
    </source>
</evidence>
<dbReference type="Pfam" id="PF05577">
    <property type="entry name" value="Peptidase_S28"/>
    <property type="match status" value="1"/>
</dbReference>
<comment type="similarity">
    <text evidence="1">Belongs to the peptidase S28 family.</text>
</comment>
<dbReference type="PANTHER" id="PTHR11010">
    <property type="entry name" value="PROTEASE S28 PRO-X CARBOXYPEPTIDASE-RELATED"/>
    <property type="match status" value="1"/>
</dbReference>
<feature type="signal peptide" evidence="6">
    <location>
        <begin position="1"/>
        <end position="20"/>
    </location>
</feature>
<dbReference type="AlphaFoldDB" id="K1WY88"/>
<keyword evidence="4" id="KW-0378">Hydrolase</keyword>
<evidence type="ECO:0000256" key="6">
    <source>
        <dbReference type="SAM" id="SignalP"/>
    </source>
</evidence>
<dbReference type="OMA" id="HYAEHFG"/>
<keyword evidence="3 6" id="KW-0732">Signal</keyword>
<proteinExistence type="inferred from homology"/>
<reference evidence="7 8" key="1">
    <citation type="journal article" date="2012" name="BMC Genomics">
        <title>Sequencing the genome of Marssonina brunnea reveals fungus-poplar co-evolution.</title>
        <authorList>
            <person name="Zhu S."/>
            <person name="Cao Y.-Z."/>
            <person name="Jiang C."/>
            <person name="Tan B.-Y."/>
            <person name="Wang Z."/>
            <person name="Feng S."/>
            <person name="Zhang L."/>
            <person name="Su X.-H."/>
            <person name="Brejova B."/>
            <person name="Vinar T."/>
            <person name="Xu M."/>
            <person name="Wang M.-X."/>
            <person name="Zhang S.-G."/>
            <person name="Huang M.-R."/>
            <person name="Wu R."/>
            <person name="Zhou Y."/>
        </authorList>
    </citation>
    <scope>NUCLEOTIDE SEQUENCE [LARGE SCALE GENOMIC DNA]</scope>
    <source>
        <strain evidence="7 8">MB_m1</strain>
    </source>
</reference>
<keyword evidence="2" id="KW-0645">Protease</keyword>
<dbReference type="GO" id="GO:0006508">
    <property type="term" value="P:proteolysis"/>
    <property type="evidence" value="ECO:0007669"/>
    <property type="project" value="UniProtKB-KW"/>
</dbReference>
<dbReference type="KEGG" id="mbe:MBM_04413"/>
<dbReference type="GO" id="GO:0070008">
    <property type="term" value="F:serine-type exopeptidase activity"/>
    <property type="evidence" value="ECO:0007669"/>
    <property type="project" value="InterPro"/>
</dbReference>
<evidence type="ECO:0000256" key="1">
    <source>
        <dbReference type="ARBA" id="ARBA00011079"/>
    </source>
</evidence>
<dbReference type="InterPro" id="IPR029058">
    <property type="entry name" value="AB_hydrolase_fold"/>
</dbReference>
<dbReference type="HOGENOM" id="CLU_023630_0_0_1"/>
<keyword evidence="5" id="KW-0325">Glycoprotein</keyword>
<evidence type="ECO:0000313" key="7">
    <source>
        <dbReference type="EMBL" id="EKD17552.1"/>
    </source>
</evidence>
<dbReference type="eggNOG" id="KOG2182">
    <property type="taxonomic scope" value="Eukaryota"/>
</dbReference>
<evidence type="ECO:0000313" key="8">
    <source>
        <dbReference type="Proteomes" id="UP000006753"/>
    </source>
</evidence>
<dbReference type="RefSeq" id="XP_007292302.1">
    <property type="nucleotide sequence ID" value="XM_007292240.1"/>
</dbReference>
<accession>K1WY88</accession>
<gene>
    <name evidence="7" type="ORF">MBM_04413</name>
</gene>
<dbReference type="GeneID" id="18760348"/>
<dbReference type="EMBL" id="JH921436">
    <property type="protein sequence ID" value="EKD17552.1"/>
    <property type="molecule type" value="Genomic_DNA"/>
</dbReference>
<dbReference type="InParanoid" id="K1WY88"/>
<protein>
    <submittedName>
        <fullName evidence="7">Serine carboxypeptidase S28</fullName>
    </submittedName>
</protein>
<keyword evidence="8" id="KW-1185">Reference proteome</keyword>
<dbReference type="GO" id="GO:0008239">
    <property type="term" value="F:dipeptidyl-peptidase activity"/>
    <property type="evidence" value="ECO:0007669"/>
    <property type="project" value="TreeGrafter"/>
</dbReference>
<evidence type="ECO:0000256" key="5">
    <source>
        <dbReference type="ARBA" id="ARBA00023180"/>
    </source>
</evidence>
<dbReference type="GO" id="GO:0004180">
    <property type="term" value="F:carboxypeptidase activity"/>
    <property type="evidence" value="ECO:0007669"/>
    <property type="project" value="UniProtKB-KW"/>
</dbReference>